<organism evidence="2 3">
    <name type="scientific">Chenopodium quinoa</name>
    <name type="common">Quinoa</name>
    <dbReference type="NCBI Taxonomy" id="63459"/>
    <lineage>
        <taxon>Eukaryota</taxon>
        <taxon>Viridiplantae</taxon>
        <taxon>Streptophyta</taxon>
        <taxon>Embryophyta</taxon>
        <taxon>Tracheophyta</taxon>
        <taxon>Spermatophyta</taxon>
        <taxon>Magnoliopsida</taxon>
        <taxon>eudicotyledons</taxon>
        <taxon>Gunneridae</taxon>
        <taxon>Pentapetalae</taxon>
        <taxon>Caryophyllales</taxon>
        <taxon>Chenopodiaceae</taxon>
        <taxon>Chenopodioideae</taxon>
        <taxon>Atripliceae</taxon>
        <taxon>Chenopodium</taxon>
    </lineage>
</organism>
<dbReference type="Pfam" id="PF03140">
    <property type="entry name" value="DUF247"/>
    <property type="match status" value="2"/>
</dbReference>
<name>A0A803MJR3_CHEQI</name>
<dbReference type="EnsemblPlants" id="AUR62030646-RA">
    <property type="protein sequence ID" value="AUR62030646-RA:cds"/>
    <property type="gene ID" value="AUR62030646"/>
</dbReference>
<feature type="transmembrane region" description="Helical" evidence="1">
    <location>
        <begin position="576"/>
        <end position="599"/>
    </location>
</feature>
<keyword evidence="1" id="KW-0472">Membrane</keyword>
<dbReference type="PANTHER" id="PTHR31170">
    <property type="entry name" value="BNAC04G53230D PROTEIN"/>
    <property type="match status" value="1"/>
</dbReference>
<dbReference type="Proteomes" id="UP000596660">
    <property type="component" value="Unplaced"/>
</dbReference>
<evidence type="ECO:0000313" key="2">
    <source>
        <dbReference type="EnsemblPlants" id="AUR62030646-RA:cds"/>
    </source>
</evidence>
<protein>
    <submittedName>
        <fullName evidence="2">Uncharacterized protein</fullName>
    </submittedName>
</protein>
<reference evidence="2" key="2">
    <citation type="submission" date="2021-03" db="UniProtKB">
        <authorList>
            <consortium name="EnsemblPlants"/>
        </authorList>
    </citation>
    <scope>IDENTIFICATION</scope>
</reference>
<reference evidence="2" key="1">
    <citation type="journal article" date="2017" name="Nature">
        <title>The genome of Chenopodium quinoa.</title>
        <authorList>
            <person name="Jarvis D.E."/>
            <person name="Ho Y.S."/>
            <person name="Lightfoot D.J."/>
            <person name="Schmoeckel S.M."/>
            <person name="Li B."/>
            <person name="Borm T.J.A."/>
            <person name="Ohyanagi H."/>
            <person name="Mineta K."/>
            <person name="Michell C.T."/>
            <person name="Saber N."/>
            <person name="Kharbatia N.M."/>
            <person name="Rupper R.R."/>
            <person name="Sharp A.R."/>
            <person name="Dally N."/>
            <person name="Boughton B.A."/>
            <person name="Woo Y.H."/>
            <person name="Gao G."/>
            <person name="Schijlen E.G.W.M."/>
            <person name="Guo X."/>
            <person name="Momin A.A."/>
            <person name="Negrao S."/>
            <person name="Al-Babili S."/>
            <person name="Gehring C."/>
            <person name="Roessner U."/>
            <person name="Jung C."/>
            <person name="Murphy K."/>
            <person name="Arold S.T."/>
            <person name="Gojobori T."/>
            <person name="van der Linden C.G."/>
            <person name="van Loo E.N."/>
            <person name="Jellen E.N."/>
            <person name="Maughan P.J."/>
            <person name="Tester M."/>
        </authorList>
    </citation>
    <scope>NUCLEOTIDE SEQUENCE [LARGE SCALE GENOMIC DNA]</scope>
    <source>
        <strain evidence="2">cv. PI 614886</strain>
    </source>
</reference>
<keyword evidence="3" id="KW-1185">Reference proteome</keyword>
<sequence length="601" mass="69612">MAAETKVVESSIQKQLESLPESSSNRSIYKVPEYIREVNEQCYQPWIVSIGPIYYKNPSLTFSQELKLSHLQCFLEYSTHVNGNQSCYSVAKLIDNIKEREEEARSYYEEKTSLSSNEFIEMMLVDAAFIIYYFMCYDGNPVPLRRDPMVNKIAWMMRVEQDLFIEDNQLPFFVLNDLYNATFGSTYGDTSFKDVICRFISNTYIPGREVARTIIGREKVKEASNIKHLVDFLRVCCLPHKLRDQLNLEDSHIVFPSSVKEIKAAGVKFIAIESESILDIEFSKGILRIPTLVIQENTEAVIRSIVFFEQCHHHYNSYFIDYLFFLDALIDTSEDVRVLVQHGIIKHCLGSNEEVANLVNQITKCILIYNPNFYYAGISRDLNAYTAMSITFGGAYRGISFEDLTCNYISNNSVFGRTNPAIRKENVVRNTSEVKHLLDFLRVWHLPSKLRADGVLEIPRLTMEDSTEGLLRNIIFFEQCCHHFYDKSYFVDYVSFIDALINTREDVQILVQYGVIKNLLGSDDEVANVVNHLCKNIMINPNFYYSDIAEKLNAHANTKRNKWMAILRKDYFNHPWSIISVVYLMILLILTVLQVYIGFKH</sequence>
<dbReference type="InterPro" id="IPR004158">
    <property type="entry name" value="DUF247_pln"/>
</dbReference>
<dbReference type="OMA" id="VICRFIS"/>
<dbReference type="Gramene" id="AUR62030646-RA">
    <property type="protein sequence ID" value="AUR62030646-RA:cds"/>
    <property type="gene ID" value="AUR62030646"/>
</dbReference>
<evidence type="ECO:0000313" key="3">
    <source>
        <dbReference type="Proteomes" id="UP000596660"/>
    </source>
</evidence>
<keyword evidence="1" id="KW-1133">Transmembrane helix</keyword>
<evidence type="ECO:0000256" key="1">
    <source>
        <dbReference type="SAM" id="Phobius"/>
    </source>
</evidence>
<dbReference type="PANTHER" id="PTHR31170:SF25">
    <property type="entry name" value="BNAA09G04570D PROTEIN"/>
    <property type="match status" value="1"/>
</dbReference>
<dbReference type="AlphaFoldDB" id="A0A803MJR3"/>
<keyword evidence="1" id="KW-0812">Transmembrane</keyword>
<accession>A0A803MJR3</accession>
<proteinExistence type="predicted"/>